<gene>
    <name evidence="2" type="primary">20200063</name>
    <name evidence="1" type="ORF">HELRODRAFT_163429</name>
</gene>
<dbReference type="InParanoid" id="T1EU13"/>
<evidence type="ECO:0000313" key="2">
    <source>
        <dbReference type="EnsemblMetazoa" id="HelroP163429"/>
    </source>
</evidence>
<sequence length="213" mass="23805">MERMTTKLLIQSDHFKLTSTQQRRPSKFRQDTADDCQDPDPADVIDDITEKIRPMVKKAISCDSILSDLDGSTTEAVRLGQIELSVHYNRQTSELSLTIIQARDLERDDVRLFSAGGVSGGGGGVSFVGGANCGVDSFVQVSISPRNQGKFCTKFYGVMFLKTILKTTLINSSIKLRNKIMYVEQHAMERRWIKISCTTCDNTIDVKTILLNF</sequence>
<evidence type="ECO:0000313" key="3">
    <source>
        <dbReference type="Proteomes" id="UP000015101"/>
    </source>
</evidence>
<name>T1EU13_HELRO</name>
<proteinExistence type="predicted"/>
<dbReference type="EMBL" id="KB097495">
    <property type="protein sequence ID" value="ESN96371.1"/>
    <property type="molecule type" value="Genomic_DNA"/>
</dbReference>
<dbReference type="AlphaFoldDB" id="T1EU13"/>
<dbReference type="CTD" id="20200063"/>
<dbReference type="GeneID" id="20200063"/>
<accession>T1EU13</accession>
<dbReference type="Gene3D" id="2.60.40.150">
    <property type="entry name" value="C2 domain"/>
    <property type="match status" value="1"/>
</dbReference>
<protein>
    <submittedName>
        <fullName evidence="1 2">Uncharacterized protein</fullName>
    </submittedName>
</protein>
<reference evidence="2" key="3">
    <citation type="submission" date="2015-06" db="UniProtKB">
        <authorList>
            <consortium name="EnsemblMetazoa"/>
        </authorList>
    </citation>
    <scope>IDENTIFICATION</scope>
</reference>
<reference evidence="3" key="1">
    <citation type="submission" date="2012-12" db="EMBL/GenBank/DDBJ databases">
        <authorList>
            <person name="Hellsten U."/>
            <person name="Grimwood J."/>
            <person name="Chapman J.A."/>
            <person name="Shapiro H."/>
            <person name="Aerts A."/>
            <person name="Otillar R.P."/>
            <person name="Terry A.Y."/>
            <person name="Boore J.L."/>
            <person name="Simakov O."/>
            <person name="Marletaz F."/>
            <person name="Cho S.-J."/>
            <person name="Edsinger-Gonzales E."/>
            <person name="Havlak P."/>
            <person name="Kuo D.-H."/>
            <person name="Larsson T."/>
            <person name="Lv J."/>
            <person name="Arendt D."/>
            <person name="Savage R."/>
            <person name="Osoegawa K."/>
            <person name="de Jong P."/>
            <person name="Lindberg D.R."/>
            <person name="Seaver E.C."/>
            <person name="Weisblat D.A."/>
            <person name="Putnam N.H."/>
            <person name="Grigoriev I.V."/>
            <person name="Rokhsar D.S."/>
        </authorList>
    </citation>
    <scope>NUCLEOTIDE SEQUENCE</scope>
</reference>
<dbReference type="EnsemblMetazoa" id="HelroT163429">
    <property type="protein sequence ID" value="HelroP163429"/>
    <property type="gene ID" value="HelroG163429"/>
</dbReference>
<dbReference type="InterPro" id="IPR035892">
    <property type="entry name" value="C2_domain_sf"/>
</dbReference>
<dbReference type="KEGG" id="hro:HELRODRAFT_163429"/>
<reference evidence="1 3" key="2">
    <citation type="journal article" date="2013" name="Nature">
        <title>Insights into bilaterian evolution from three spiralian genomes.</title>
        <authorList>
            <person name="Simakov O."/>
            <person name="Marletaz F."/>
            <person name="Cho S.J."/>
            <person name="Edsinger-Gonzales E."/>
            <person name="Havlak P."/>
            <person name="Hellsten U."/>
            <person name="Kuo D.H."/>
            <person name="Larsson T."/>
            <person name="Lv J."/>
            <person name="Arendt D."/>
            <person name="Savage R."/>
            <person name="Osoegawa K."/>
            <person name="de Jong P."/>
            <person name="Grimwood J."/>
            <person name="Chapman J.A."/>
            <person name="Shapiro H."/>
            <person name="Aerts A."/>
            <person name="Otillar R.P."/>
            <person name="Terry A.Y."/>
            <person name="Boore J.L."/>
            <person name="Grigoriev I.V."/>
            <person name="Lindberg D.R."/>
            <person name="Seaver E.C."/>
            <person name="Weisblat D.A."/>
            <person name="Putnam N.H."/>
            <person name="Rokhsar D.S."/>
        </authorList>
    </citation>
    <scope>NUCLEOTIDE SEQUENCE</scope>
</reference>
<dbReference type="Proteomes" id="UP000015101">
    <property type="component" value="Unassembled WGS sequence"/>
</dbReference>
<organism evidence="2 3">
    <name type="scientific">Helobdella robusta</name>
    <name type="common">Californian leech</name>
    <dbReference type="NCBI Taxonomy" id="6412"/>
    <lineage>
        <taxon>Eukaryota</taxon>
        <taxon>Metazoa</taxon>
        <taxon>Spiralia</taxon>
        <taxon>Lophotrochozoa</taxon>
        <taxon>Annelida</taxon>
        <taxon>Clitellata</taxon>
        <taxon>Hirudinea</taxon>
        <taxon>Rhynchobdellida</taxon>
        <taxon>Glossiphoniidae</taxon>
        <taxon>Helobdella</taxon>
    </lineage>
</organism>
<dbReference type="EMBL" id="AMQM01001384">
    <property type="status" value="NOT_ANNOTATED_CDS"/>
    <property type="molecule type" value="Genomic_DNA"/>
</dbReference>
<dbReference type="HOGENOM" id="CLU_1295625_0_0_1"/>
<evidence type="ECO:0000313" key="1">
    <source>
        <dbReference type="EMBL" id="ESN96371.1"/>
    </source>
</evidence>
<dbReference type="SUPFAM" id="SSF49562">
    <property type="entry name" value="C2 domain (Calcium/lipid-binding domain, CaLB)"/>
    <property type="match status" value="1"/>
</dbReference>
<dbReference type="RefSeq" id="XP_009025543.1">
    <property type="nucleotide sequence ID" value="XM_009027295.1"/>
</dbReference>
<keyword evidence="3" id="KW-1185">Reference proteome</keyword>